<dbReference type="Proteomes" id="UP000004394">
    <property type="component" value="Unassembled WGS sequence"/>
</dbReference>
<protein>
    <submittedName>
        <fullName evidence="1">Uncharacterized protein</fullName>
    </submittedName>
</protein>
<reference evidence="1" key="1">
    <citation type="submission" date="2010-07" db="EMBL/GenBank/DDBJ databases">
        <authorList>
            <person name="Muzny D."/>
            <person name="Qin X."/>
            <person name="Deng J."/>
            <person name="Jiang H."/>
            <person name="Liu Y."/>
            <person name="Qu J."/>
            <person name="Song X.-Z."/>
            <person name="Zhang L."/>
            <person name="Thornton R."/>
            <person name="Coyle M."/>
            <person name="Francisco L."/>
            <person name="Jackson L."/>
            <person name="Javaid M."/>
            <person name="Korchina V."/>
            <person name="Kovar C."/>
            <person name="Mata R."/>
            <person name="Mathew T."/>
            <person name="Ngo R."/>
            <person name="Nguyen L."/>
            <person name="Nguyen N."/>
            <person name="Okwuonu G."/>
            <person name="Ongeri F."/>
            <person name="Pham C."/>
            <person name="Simmons D."/>
            <person name="Wilczek-Boney K."/>
            <person name="Hale W."/>
            <person name="Jakkamsetti A."/>
            <person name="Pham P."/>
            <person name="Ruth R."/>
            <person name="San Lucas F."/>
            <person name="Warren J."/>
            <person name="Zhang J."/>
            <person name="Zhao Z."/>
            <person name="Zhou C."/>
            <person name="Zhu D."/>
            <person name="Lee S."/>
            <person name="Bess C."/>
            <person name="Blankenburg K."/>
            <person name="Forbes L."/>
            <person name="Fu Q."/>
            <person name="Gubbala S."/>
            <person name="Hirani K."/>
            <person name="Jayaseelan J.C."/>
            <person name="Lara F."/>
            <person name="Munidasa M."/>
            <person name="Palculict T."/>
            <person name="Patil S."/>
            <person name="Pu L.-L."/>
            <person name="Saada N."/>
            <person name="Tang L."/>
            <person name="Weissenberger G."/>
            <person name="Zhu Y."/>
            <person name="Hemphill L."/>
            <person name="Shang Y."/>
            <person name="Youmans B."/>
            <person name="Ayvaz T."/>
            <person name="Ross M."/>
            <person name="Santibanez J."/>
            <person name="Aqrawi P."/>
            <person name="Gross S."/>
            <person name="Joshi V."/>
            <person name="Fowler G."/>
            <person name="Nazareth L."/>
            <person name="Reid J."/>
            <person name="Worley K."/>
            <person name="Petrosino J."/>
            <person name="Highlander S."/>
            <person name="Gibbs R."/>
        </authorList>
    </citation>
    <scope>NUCLEOTIDE SEQUENCE [LARGE SCALE GENOMIC DNA]</scope>
    <source>
        <strain evidence="1">DSM 16973</strain>
    </source>
</reference>
<organism evidence="1 2">
    <name type="scientific">Hoylesella marshii DSM 16973 = JCM 13450</name>
    <dbReference type="NCBI Taxonomy" id="862515"/>
    <lineage>
        <taxon>Bacteria</taxon>
        <taxon>Pseudomonadati</taxon>
        <taxon>Bacteroidota</taxon>
        <taxon>Bacteroidia</taxon>
        <taxon>Bacteroidales</taxon>
        <taxon>Prevotellaceae</taxon>
        <taxon>Hoylesella</taxon>
    </lineage>
</organism>
<evidence type="ECO:0000313" key="1">
    <source>
        <dbReference type="EMBL" id="EFM01118.1"/>
    </source>
</evidence>
<dbReference type="EMBL" id="AEEI01000054">
    <property type="protein sequence ID" value="EFM01118.1"/>
    <property type="molecule type" value="Genomic_DNA"/>
</dbReference>
<name>E0NUW3_9BACT</name>
<comment type="caution">
    <text evidence="1">The sequence shown here is derived from an EMBL/GenBank/DDBJ whole genome shotgun (WGS) entry which is preliminary data.</text>
</comment>
<proteinExistence type="predicted"/>
<evidence type="ECO:0000313" key="2">
    <source>
        <dbReference type="Proteomes" id="UP000004394"/>
    </source>
</evidence>
<dbReference type="BioCyc" id="PMAR862515-HMP:GMOO-1996-MONOMER"/>
<keyword evidence="2" id="KW-1185">Reference proteome</keyword>
<sequence>MLLLPIRVLAFIGRIRKTSRRLARSDKNTYFRNRNQILLL</sequence>
<dbReference type="HOGENOM" id="CLU_3294325_0_0_10"/>
<dbReference type="AlphaFoldDB" id="E0NUW3"/>
<dbReference type="STRING" id="862515.HMPREF0658_1968"/>
<accession>E0NUW3</accession>
<gene>
    <name evidence="1" type="ORF">HMPREF0658_1968</name>
</gene>